<gene>
    <name evidence="2" type="ORF">FH972_021021</name>
</gene>
<feature type="region of interest" description="Disordered" evidence="1">
    <location>
        <begin position="1"/>
        <end position="29"/>
    </location>
</feature>
<evidence type="ECO:0000256" key="1">
    <source>
        <dbReference type="SAM" id="MobiDB-lite"/>
    </source>
</evidence>
<keyword evidence="3" id="KW-1185">Reference proteome</keyword>
<dbReference type="EMBL" id="VIBQ01000009">
    <property type="protein sequence ID" value="KAB8336712.1"/>
    <property type="molecule type" value="Genomic_DNA"/>
</dbReference>
<organism evidence="2 3">
    <name type="scientific">Carpinus fangiana</name>
    <dbReference type="NCBI Taxonomy" id="176857"/>
    <lineage>
        <taxon>Eukaryota</taxon>
        <taxon>Viridiplantae</taxon>
        <taxon>Streptophyta</taxon>
        <taxon>Embryophyta</taxon>
        <taxon>Tracheophyta</taxon>
        <taxon>Spermatophyta</taxon>
        <taxon>Magnoliopsida</taxon>
        <taxon>eudicotyledons</taxon>
        <taxon>Gunneridae</taxon>
        <taxon>Pentapetalae</taxon>
        <taxon>rosids</taxon>
        <taxon>fabids</taxon>
        <taxon>Fagales</taxon>
        <taxon>Betulaceae</taxon>
        <taxon>Carpinus</taxon>
    </lineage>
</organism>
<evidence type="ECO:0000313" key="3">
    <source>
        <dbReference type="Proteomes" id="UP000327013"/>
    </source>
</evidence>
<accession>A0A5N6KN49</accession>
<proteinExistence type="predicted"/>
<comment type="caution">
    <text evidence="2">The sequence shown here is derived from an EMBL/GenBank/DDBJ whole genome shotgun (WGS) entry which is preliminary data.</text>
</comment>
<dbReference type="Proteomes" id="UP000327013">
    <property type="component" value="Unassembled WGS sequence"/>
</dbReference>
<sequence length="174" mass="19140">MAPSSRLSCSKGDFSVERGTRKPNRRENAVGAKMADRGFARWVSAEALVRLGLDCQHALVDRYKIGLTSRFSLSERVARSPVNGRTGDVLPLSSSKLGVGQRQAGALTWCWRWSWAARDTRVHAGVSPSLGSWTATRRLCQTWLDLAEGQAVVETDSIAVEMDDLEPEGVSVHW</sequence>
<reference evidence="2 3" key="1">
    <citation type="submission" date="2019-06" db="EMBL/GenBank/DDBJ databases">
        <title>A chromosomal-level reference genome of Carpinus fangiana (Coryloideae, Betulaceae).</title>
        <authorList>
            <person name="Yang X."/>
            <person name="Wang Z."/>
            <person name="Zhang L."/>
            <person name="Hao G."/>
            <person name="Liu J."/>
            <person name="Yang Y."/>
        </authorList>
    </citation>
    <scope>NUCLEOTIDE SEQUENCE [LARGE SCALE GENOMIC DNA]</scope>
    <source>
        <strain evidence="2">Cfa_2016G</strain>
        <tissue evidence="2">Leaf</tissue>
    </source>
</reference>
<evidence type="ECO:0000313" key="2">
    <source>
        <dbReference type="EMBL" id="KAB8336712.1"/>
    </source>
</evidence>
<name>A0A5N6KN49_9ROSI</name>
<dbReference type="AlphaFoldDB" id="A0A5N6KN49"/>
<feature type="compositionally biased region" description="Basic and acidic residues" evidence="1">
    <location>
        <begin position="14"/>
        <end position="29"/>
    </location>
</feature>
<protein>
    <submittedName>
        <fullName evidence="2">Uncharacterized protein</fullName>
    </submittedName>
</protein>